<dbReference type="Proteomes" id="UP001239414">
    <property type="component" value="Unassembled WGS sequence"/>
</dbReference>
<dbReference type="SMART" id="SM00507">
    <property type="entry name" value="HNHc"/>
    <property type="match status" value="1"/>
</dbReference>
<protein>
    <submittedName>
        <fullName evidence="3">HNH endonuclease</fullName>
    </submittedName>
</protein>
<evidence type="ECO:0000259" key="2">
    <source>
        <dbReference type="SMART" id="SM00507"/>
    </source>
</evidence>
<dbReference type="InterPro" id="IPR052892">
    <property type="entry name" value="NA-targeting_endonuclease"/>
</dbReference>
<feature type="region of interest" description="Disordered" evidence="1">
    <location>
        <begin position="67"/>
        <end position="93"/>
    </location>
</feature>
<name>A0ABT7FQC4_9CORY</name>
<evidence type="ECO:0000313" key="4">
    <source>
        <dbReference type="Proteomes" id="UP001239414"/>
    </source>
</evidence>
<gene>
    <name evidence="3" type="ORF">QPX34_07055</name>
</gene>
<keyword evidence="4" id="KW-1185">Reference proteome</keyword>
<feature type="domain" description="HNH nuclease" evidence="2">
    <location>
        <begin position="12"/>
        <end position="62"/>
    </location>
</feature>
<comment type="caution">
    <text evidence="3">The sequence shown here is derived from an EMBL/GenBank/DDBJ whole genome shotgun (WGS) entry which is preliminary data.</text>
</comment>
<organism evidence="3 4">
    <name type="scientific">Corynebacterium accolens</name>
    <dbReference type="NCBI Taxonomy" id="38284"/>
    <lineage>
        <taxon>Bacteria</taxon>
        <taxon>Bacillati</taxon>
        <taxon>Actinomycetota</taxon>
        <taxon>Actinomycetes</taxon>
        <taxon>Mycobacteriales</taxon>
        <taxon>Corynebacteriaceae</taxon>
        <taxon>Corynebacterium</taxon>
    </lineage>
</organism>
<keyword evidence="3" id="KW-0378">Hydrolase</keyword>
<dbReference type="EMBL" id="JASNUO010000006">
    <property type="protein sequence ID" value="MDK4247783.1"/>
    <property type="molecule type" value="Genomic_DNA"/>
</dbReference>
<dbReference type="Gene3D" id="1.10.30.50">
    <property type="match status" value="1"/>
</dbReference>
<dbReference type="PANTHER" id="PTHR33877">
    <property type="entry name" value="SLL1193 PROTEIN"/>
    <property type="match status" value="1"/>
</dbReference>
<dbReference type="InterPro" id="IPR002711">
    <property type="entry name" value="HNH"/>
</dbReference>
<accession>A0ABT7FQC4</accession>
<keyword evidence="3" id="KW-0540">Nuclease</keyword>
<dbReference type="CDD" id="cd00085">
    <property type="entry name" value="HNHc"/>
    <property type="match status" value="1"/>
</dbReference>
<dbReference type="InterPro" id="IPR003615">
    <property type="entry name" value="HNH_nuc"/>
</dbReference>
<feature type="region of interest" description="Disordered" evidence="1">
    <location>
        <begin position="1"/>
        <end position="22"/>
    </location>
</feature>
<proteinExistence type="predicted"/>
<keyword evidence="3" id="KW-0255">Endonuclease</keyword>
<dbReference type="Pfam" id="PF01844">
    <property type="entry name" value="HNH"/>
    <property type="match status" value="1"/>
</dbReference>
<dbReference type="PANTHER" id="PTHR33877:SF2">
    <property type="entry name" value="OS07G0170200 PROTEIN"/>
    <property type="match status" value="1"/>
</dbReference>
<reference evidence="3 4" key="1">
    <citation type="submission" date="2023-05" db="EMBL/GenBank/DDBJ databases">
        <title>Metabolic capabilities are highly conserved among human nasal-associated Corynebacterium species in pangenomic analyses.</title>
        <authorList>
            <person name="Tran T.H."/>
            <person name="Roberts A.Q."/>
            <person name="Escapa I.F."/>
            <person name="Gao W."/>
            <person name="Conlan S."/>
            <person name="Kong H."/>
            <person name="Segre J.A."/>
            <person name="Kelly M.S."/>
            <person name="Lemon K.P."/>
        </authorList>
    </citation>
    <scope>NUCLEOTIDE SEQUENCE [LARGE SCALE GENOMIC DNA]</scope>
    <source>
        <strain evidence="3 4">KPL3802</strain>
    </source>
</reference>
<evidence type="ECO:0000256" key="1">
    <source>
        <dbReference type="SAM" id="MobiDB-lite"/>
    </source>
</evidence>
<sequence length="93" mass="10620">MWNNPSRGAPHKQRQQALNRDHHQCVQCGNTENLEVDHIKNVANGGNHDLDNLQTLCRPCHKRKTLGEMRAGHQGRKTRARYPAETHPGLIKK</sequence>
<evidence type="ECO:0000313" key="3">
    <source>
        <dbReference type="EMBL" id="MDK4247783.1"/>
    </source>
</evidence>
<dbReference type="RefSeq" id="WP_284612688.1">
    <property type="nucleotide sequence ID" value="NZ_JASNUO010000006.1"/>
</dbReference>
<dbReference type="GO" id="GO:0004519">
    <property type="term" value="F:endonuclease activity"/>
    <property type="evidence" value="ECO:0007669"/>
    <property type="project" value="UniProtKB-KW"/>
</dbReference>